<organism evidence="1">
    <name type="scientific">Arundo donax</name>
    <name type="common">Giant reed</name>
    <name type="synonym">Donax arundinaceus</name>
    <dbReference type="NCBI Taxonomy" id="35708"/>
    <lineage>
        <taxon>Eukaryota</taxon>
        <taxon>Viridiplantae</taxon>
        <taxon>Streptophyta</taxon>
        <taxon>Embryophyta</taxon>
        <taxon>Tracheophyta</taxon>
        <taxon>Spermatophyta</taxon>
        <taxon>Magnoliopsida</taxon>
        <taxon>Liliopsida</taxon>
        <taxon>Poales</taxon>
        <taxon>Poaceae</taxon>
        <taxon>PACMAD clade</taxon>
        <taxon>Arundinoideae</taxon>
        <taxon>Arundineae</taxon>
        <taxon>Arundo</taxon>
    </lineage>
</organism>
<accession>A0A0A8XSI8</accession>
<dbReference type="EMBL" id="GBRH01282162">
    <property type="protein sequence ID" value="JAD15733.1"/>
    <property type="molecule type" value="Transcribed_RNA"/>
</dbReference>
<proteinExistence type="predicted"/>
<reference evidence="1" key="1">
    <citation type="submission" date="2014-09" db="EMBL/GenBank/DDBJ databases">
        <authorList>
            <person name="Magalhaes I.L.F."/>
            <person name="Oliveira U."/>
            <person name="Santos F.R."/>
            <person name="Vidigal T.H.D.A."/>
            <person name="Brescovit A.D."/>
            <person name="Santos A.J."/>
        </authorList>
    </citation>
    <scope>NUCLEOTIDE SEQUENCE</scope>
    <source>
        <tissue evidence="1">Shoot tissue taken approximately 20 cm above the soil surface</tissue>
    </source>
</reference>
<dbReference type="AlphaFoldDB" id="A0A0A8XSI8"/>
<reference evidence="1" key="2">
    <citation type="journal article" date="2015" name="Data Brief">
        <title>Shoot transcriptome of the giant reed, Arundo donax.</title>
        <authorList>
            <person name="Barrero R.A."/>
            <person name="Guerrero F.D."/>
            <person name="Moolhuijzen P."/>
            <person name="Goolsby J.A."/>
            <person name="Tidwell J."/>
            <person name="Bellgard S.E."/>
            <person name="Bellgard M.I."/>
        </authorList>
    </citation>
    <scope>NUCLEOTIDE SEQUENCE</scope>
    <source>
        <tissue evidence="1">Shoot tissue taken approximately 20 cm above the soil surface</tissue>
    </source>
</reference>
<evidence type="ECO:0000313" key="1">
    <source>
        <dbReference type="EMBL" id="JAD15733.1"/>
    </source>
</evidence>
<sequence>MKFNFFDKWCITRACKMKWTKLVRCNTLGKQE</sequence>
<name>A0A0A8XSI8_ARUDO</name>
<protein>
    <submittedName>
        <fullName evidence="1">Uncharacterized protein</fullName>
    </submittedName>
</protein>